<dbReference type="InterPro" id="IPR011047">
    <property type="entry name" value="Quinoprotein_ADH-like_sf"/>
</dbReference>
<evidence type="ECO:0000259" key="2">
    <source>
        <dbReference type="Pfam" id="PF13360"/>
    </source>
</evidence>
<feature type="chain" id="PRO_5022695609" evidence="1">
    <location>
        <begin position="27"/>
        <end position="441"/>
    </location>
</feature>
<dbReference type="Pfam" id="PF13360">
    <property type="entry name" value="PQQ_2"/>
    <property type="match status" value="1"/>
</dbReference>
<dbReference type="Gene3D" id="2.130.10.10">
    <property type="entry name" value="YVTN repeat-like/Quinoprotein amine dehydrogenase"/>
    <property type="match status" value="1"/>
</dbReference>
<feature type="signal peptide" evidence="1">
    <location>
        <begin position="1"/>
        <end position="26"/>
    </location>
</feature>
<gene>
    <name evidence="3" type="primary">bamB_4</name>
    <name evidence="3" type="ORF">KOR42_45660</name>
</gene>
<evidence type="ECO:0000256" key="1">
    <source>
        <dbReference type="SAM" id="SignalP"/>
    </source>
</evidence>
<protein>
    <submittedName>
        <fullName evidence="3">Outer membrane protein assembly factor BamB</fullName>
    </submittedName>
</protein>
<dbReference type="InterPro" id="IPR018391">
    <property type="entry name" value="PQQ_b-propeller_rpt"/>
</dbReference>
<dbReference type="InterPro" id="IPR015943">
    <property type="entry name" value="WD40/YVTN_repeat-like_dom_sf"/>
</dbReference>
<keyword evidence="4" id="KW-1185">Reference proteome</keyword>
<comment type="caution">
    <text evidence="3">The sequence shown here is derived from an EMBL/GenBank/DDBJ whole genome shotgun (WGS) entry which is preliminary data.</text>
</comment>
<dbReference type="RefSeq" id="WP_146511913.1">
    <property type="nucleotide sequence ID" value="NZ_SIHI01000035.1"/>
</dbReference>
<accession>A0A5C5VWI1</accession>
<dbReference type="AlphaFoldDB" id="A0A5C5VWI1"/>
<keyword evidence="1" id="KW-0732">Signal</keyword>
<dbReference type="Gene3D" id="2.40.10.480">
    <property type="match status" value="1"/>
</dbReference>
<sequence length="441" mass="49413" precursor="true">MSRTRWHQCALAVVFNLVLSPAWLPADDWPQWMGPSRDNVWREANLIERFPDEGPKIAWRTPVSGGYSGPAVAHSRVVITDYMTQEDVNVENFQRKQFSGTERVHCLNEQTGEVLWTHQYPVNYEISYPAGPRCTPVISDNLVYTLGAEGNLFCLGLHDGEIIWSKNLTEDYNVQTPLWGYAGHPLLDGDRLICIVGGEGTHAVAFHATTGEEIWRARSSSQQGYSPPLIVNIAGIRQLLLFQPSEVAAVNPENGELYWSLPYEATNGSTIMSPIVSGNYVYVGGYSNKNMLIKVSEDGLNAEAVWKDLPKQAVSPINVQPIRVDETIFGFDQNGLLYGIDVQSGNRIWHSGELLNTDRPIGSGTAFLVRQEDRYWIFNELGELVIAKLSRDGYEEIDRAKVIDQTNTAFGRDVVWSMPAFANKRAYIRNGRECICVELAK</sequence>
<organism evidence="3 4">
    <name type="scientific">Thalassoglobus neptunius</name>
    <dbReference type="NCBI Taxonomy" id="1938619"/>
    <lineage>
        <taxon>Bacteria</taxon>
        <taxon>Pseudomonadati</taxon>
        <taxon>Planctomycetota</taxon>
        <taxon>Planctomycetia</taxon>
        <taxon>Planctomycetales</taxon>
        <taxon>Planctomycetaceae</taxon>
        <taxon>Thalassoglobus</taxon>
    </lineage>
</organism>
<evidence type="ECO:0000313" key="4">
    <source>
        <dbReference type="Proteomes" id="UP000317243"/>
    </source>
</evidence>
<proteinExistence type="predicted"/>
<dbReference type="SMART" id="SM00564">
    <property type="entry name" value="PQQ"/>
    <property type="match status" value="4"/>
</dbReference>
<dbReference type="EMBL" id="SIHI01000035">
    <property type="protein sequence ID" value="TWT43036.1"/>
    <property type="molecule type" value="Genomic_DNA"/>
</dbReference>
<feature type="domain" description="Pyrrolo-quinoline quinone repeat" evidence="2">
    <location>
        <begin position="102"/>
        <end position="350"/>
    </location>
</feature>
<dbReference type="PANTHER" id="PTHR34512">
    <property type="entry name" value="CELL SURFACE PROTEIN"/>
    <property type="match status" value="1"/>
</dbReference>
<dbReference type="PANTHER" id="PTHR34512:SF30">
    <property type="entry name" value="OUTER MEMBRANE PROTEIN ASSEMBLY FACTOR BAMB"/>
    <property type="match status" value="1"/>
</dbReference>
<evidence type="ECO:0000313" key="3">
    <source>
        <dbReference type="EMBL" id="TWT43036.1"/>
    </source>
</evidence>
<dbReference type="OrthoDB" id="4726955at2"/>
<dbReference type="InterPro" id="IPR002372">
    <property type="entry name" value="PQQ_rpt_dom"/>
</dbReference>
<name>A0A5C5VWI1_9PLAN</name>
<dbReference type="SUPFAM" id="SSF50998">
    <property type="entry name" value="Quinoprotein alcohol dehydrogenase-like"/>
    <property type="match status" value="1"/>
</dbReference>
<dbReference type="Proteomes" id="UP000317243">
    <property type="component" value="Unassembled WGS sequence"/>
</dbReference>
<reference evidence="3 4" key="1">
    <citation type="submission" date="2019-02" db="EMBL/GenBank/DDBJ databases">
        <title>Deep-cultivation of Planctomycetes and their phenomic and genomic characterization uncovers novel biology.</title>
        <authorList>
            <person name="Wiegand S."/>
            <person name="Jogler M."/>
            <person name="Boedeker C."/>
            <person name="Pinto D."/>
            <person name="Vollmers J."/>
            <person name="Rivas-Marin E."/>
            <person name="Kohn T."/>
            <person name="Peeters S.H."/>
            <person name="Heuer A."/>
            <person name="Rast P."/>
            <person name="Oberbeckmann S."/>
            <person name="Bunk B."/>
            <person name="Jeske O."/>
            <person name="Meyerdierks A."/>
            <person name="Storesund J.E."/>
            <person name="Kallscheuer N."/>
            <person name="Luecker S."/>
            <person name="Lage O.M."/>
            <person name="Pohl T."/>
            <person name="Merkel B.J."/>
            <person name="Hornburger P."/>
            <person name="Mueller R.-W."/>
            <person name="Bruemmer F."/>
            <person name="Labrenz M."/>
            <person name="Spormann A.M."/>
            <person name="Op Den Camp H."/>
            <person name="Overmann J."/>
            <person name="Amann R."/>
            <person name="Jetten M.S.M."/>
            <person name="Mascher T."/>
            <person name="Medema M.H."/>
            <person name="Devos D.P."/>
            <person name="Kaster A.-K."/>
            <person name="Ovreas L."/>
            <person name="Rohde M."/>
            <person name="Galperin M.Y."/>
            <person name="Jogler C."/>
        </authorList>
    </citation>
    <scope>NUCLEOTIDE SEQUENCE [LARGE SCALE GENOMIC DNA]</scope>
    <source>
        <strain evidence="3 4">KOR42</strain>
    </source>
</reference>